<feature type="transmembrane region" description="Helical" evidence="8">
    <location>
        <begin position="64"/>
        <end position="84"/>
    </location>
</feature>
<evidence type="ECO:0000256" key="6">
    <source>
        <dbReference type="ARBA" id="ARBA00023010"/>
    </source>
</evidence>
<dbReference type="Gene3D" id="1.10.3370.10">
    <property type="entry name" value="SecY subunit domain"/>
    <property type="match status" value="1"/>
</dbReference>
<evidence type="ECO:0000256" key="8">
    <source>
        <dbReference type="HAMAP-Rule" id="MF_01466"/>
    </source>
</evidence>
<protein>
    <recommendedName>
        <fullName evidence="8 9">Accessory Sec system protein translocase subunit SecY2</fullName>
    </recommendedName>
</protein>
<feature type="transmembrane region" description="Helical" evidence="8">
    <location>
        <begin position="132"/>
        <end position="151"/>
    </location>
</feature>
<feature type="transmembrane region" description="Helical" evidence="8">
    <location>
        <begin position="285"/>
        <end position="308"/>
    </location>
</feature>
<feature type="transmembrane region" description="Helical" evidence="8">
    <location>
        <begin position="105"/>
        <end position="126"/>
    </location>
</feature>
<keyword evidence="6 8" id="KW-0811">Translocation</keyword>
<evidence type="ECO:0000256" key="3">
    <source>
        <dbReference type="ARBA" id="ARBA00022692"/>
    </source>
</evidence>
<feature type="transmembrane region" description="Helical" evidence="8">
    <location>
        <begin position="372"/>
        <end position="389"/>
    </location>
</feature>
<dbReference type="HAMAP" id="MF_01466">
    <property type="entry name" value="SecY2"/>
    <property type="match status" value="1"/>
</dbReference>
<comment type="function">
    <text evidence="8">Part of the accessory SecA2/SecY2 system specifically required for export of possible cell wall proteins. The central subunit of a protein translocation channel.</text>
</comment>
<evidence type="ECO:0000256" key="1">
    <source>
        <dbReference type="ARBA" id="ARBA00022448"/>
    </source>
</evidence>
<evidence type="ECO:0000256" key="5">
    <source>
        <dbReference type="ARBA" id="ARBA00022989"/>
    </source>
</evidence>
<evidence type="ECO:0000256" key="4">
    <source>
        <dbReference type="ARBA" id="ARBA00022927"/>
    </source>
</evidence>
<comment type="similarity">
    <text evidence="8">Belongs to the SecY/SEC61-alpha family. SecY2 subfamily.</text>
</comment>
<dbReference type="eggNOG" id="COG0201">
    <property type="taxonomic scope" value="Bacteria"/>
</dbReference>
<dbReference type="RefSeq" id="WP_003135196.1">
    <property type="nucleotide sequence ID" value="NZ_AMQS01000009.1"/>
</dbReference>
<evidence type="ECO:0000256" key="7">
    <source>
        <dbReference type="ARBA" id="ARBA00023136"/>
    </source>
</evidence>
<dbReference type="InterPro" id="IPR014269">
    <property type="entry name" value="SecY2"/>
</dbReference>
<comment type="caution">
    <text evidence="10">The sequence shown here is derived from an EMBL/GenBank/DDBJ whole genome shotgun (WGS) entry which is preliminary data.</text>
</comment>
<organism evidence="10 11">
    <name type="scientific">Lactococcus garvieae DCC43</name>
    <dbReference type="NCBI Taxonomy" id="1231377"/>
    <lineage>
        <taxon>Bacteria</taxon>
        <taxon>Bacillati</taxon>
        <taxon>Bacillota</taxon>
        <taxon>Bacilli</taxon>
        <taxon>Lactobacillales</taxon>
        <taxon>Streptococcaceae</taxon>
        <taxon>Lactococcus</taxon>
    </lineage>
</organism>
<evidence type="ECO:0000256" key="2">
    <source>
        <dbReference type="ARBA" id="ARBA00022475"/>
    </source>
</evidence>
<evidence type="ECO:0000313" key="10">
    <source>
        <dbReference type="EMBL" id="EKF51782.1"/>
    </source>
</evidence>
<dbReference type="PATRIC" id="fig|1231377.3.peg.833"/>
<dbReference type="EMBL" id="AMQS01000009">
    <property type="protein sequence ID" value="EKF51782.1"/>
    <property type="molecule type" value="Genomic_DNA"/>
</dbReference>
<keyword evidence="5 8" id="KW-1133">Transmembrane helix</keyword>
<dbReference type="GO" id="GO:0006605">
    <property type="term" value="P:protein targeting"/>
    <property type="evidence" value="ECO:0007669"/>
    <property type="project" value="UniProtKB-UniRule"/>
</dbReference>
<dbReference type="InterPro" id="IPR002208">
    <property type="entry name" value="SecY/SEC61-alpha"/>
</dbReference>
<dbReference type="PIRSF" id="PIRSF004557">
    <property type="entry name" value="SecY"/>
    <property type="match status" value="1"/>
</dbReference>
<keyword evidence="7 8" id="KW-0472">Membrane</keyword>
<proteinExistence type="inferred from homology"/>
<dbReference type="SUPFAM" id="SSF103491">
    <property type="entry name" value="Preprotein translocase SecY subunit"/>
    <property type="match status" value="1"/>
</dbReference>
<feature type="transmembrane region" description="Helical" evidence="8">
    <location>
        <begin position="158"/>
        <end position="175"/>
    </location>
</feature>
<feature type="transmembrane region" description="Helical" evidence="8">
    <location>
        <begin position="345"/>
        <end position="366"/>
    </location>
</feature>
<gene>
    <name evidence="8" type="primary">secY2</name>
    <name evidence="10" type="ORF">C426_0830</name>
</gene>
<reference evidence="10 11" key="1">
    <citation type="journal article" date="2012" name="J. Bacteriol.">
        <title>Genome Sequence of the Bacteriocin-Producing Strain Lactococcus garvieae DCC43.</title>
        <authorList>
            <person name="Gabrielsen C."/>
            <person name="Brede D.A."/>
            <person name="Hernandez P.E."/>
            <person name="Nes I.F."/>
            <person name="Diep D.B."/>
        </authorList>
    </citation>
    <scope>NUCLEOTIDE SEQUENCE [LARGE SCALE GENOMIC DNA]</scope>
    <source>
        <strain evidence="10 11">DCC43</strain>
    </source>
</reference>
<evidence type="ECO:0000256" key="9">
    <source>
        <dbReference type="NCBIfam" id="TIGR02920"/>
    </source>
</evidence>
<name>K2QED6_9LACT</name>
<feature type="transmembrane region" description="Helical" evidence="8">
    <location>
        <begin position="21"/>
        <end position="44"/>
    </location>
</feature>
<evidence type="ECO:0000313" key="11">
    <source>
        <dbReference type="Proteomes" id="UP000006787"/>
    </source>
</evidence>
<keyword evidence="4 8" id="KW-0653">Protein transport</keyword>
<keyword evidence="3 8" id="KW-0812">Transmembrane</keyword>
<dbReference type="NCBIfam" id="TIGR02920">
    <property type="entry name" value="acc_sec_Y2"/>
    <property type="match status" value="1"/>
</dbReference>
<dbReference type="GO" id="GO:0065002">
    <property type="term" value="P:intracellular protein transmembrane transport"/>
    <property type="evidence" value="ECO:0007669"/>
    <property type="project" value="UniProtKB-UniRule"/>
</dbReference>
<comment type="caution">
    <text evidence="8">Lacks conserved residue(s) required for the propagation of feature annotation.</text>
</comment>
<dbReference type="InterPro" id="IPR023201">
    <property type="entry name" value="SecY_dom_sf"/>
</dbReference>
<dbReference type="PRINTS" id="PR00303">
    <property type="entry name" value="SECYTRNLCASE"/>
</dbReference>
<comment type="subunit">
    <text evidence="8">Component of the accessory SecA2/SecY2 protein translocase complex required to export cell wall proteins. May form heterotrimers with SecE and SecG subunits.</text>
</comment>
<keyword evidence="2 8" id="KW-1003">Cell membrane</keyword>
<dbReference type="Proteomes" id="UP000006787">
    <property type="component" value="Unassembled WGS sequence"/>
</dbReference>
<keyword evidence="1 8" id="KW-0813">Transport</keyword>
<dbReference type="GO" id="GO:0005886">
    <property type="term" value="C:plasma membrane"/>
    <property type="evidence" value="ECO:0007669"/>
    <property type="project" value="UniProtKB-SubCell"/>
</dbReference>
<dbReference type="AlphaFoldDB" id="K2QED6"/>
<comment type="subcellular location">
    <subcellularLocation>
        <location evidence="8">Cell membrane</location>
        <topology evidence="8">Multi-pass membrane protein</topology>
    </subcellularLocation>
</comment>
<feature type="transmembrane region" description="Helical" evidence="8">
    <location>
        <begin position="195"/>
        <end position="213"/>
    </location>
</feature>
<dbReference type="Pfam" id="PF00344">
    <property type="entry name" value="SecY"/>
    <property type="match status" value="1"/>
</dbReference>
<sequence>MNENTYKKLTYKKVSFSLMIVLVYILGMNIVVPGVNIEGLYQSLSGKANSGLMLSMTGLSLSRISLFSLGLGPWMSALIFWRVLTVTNLFHIKTLTNAQSYRIKFIISLLLATIQSFTIITQAKAFDPSATISNVALILILVTGLAILVWLGNLNTQYGVGGPTIIILVSILRSWPSKIISEVTSRSWQGTLTNLLPGLLLLMLGSYFIFRFYQGEKRLQINHVMIDDEVSSKAYLPIPTNPAGGMPFMFAFSIVLLPQYVFYMLNKQFSSPLFEQLYQEIQLDHIFGVLLLTLCLVLLTFGFSYVNIDYKEISESLKKSGDYFTNAYPGKNTERFLFRQVTNRAIIAAFTNAIIIGIPMIIAIYYPEVSMWAYLIPTWMILMILMNEIRTQVTALYHRNDYQAIL</sequence>
<accession>K2QED6</accession>